<dbReference type="PANTHER" id="PTHR30537:SF5">
    <property type="entry name" value="HTH-TYPE TRANSCRIPTIONAL ACTIVATOR TTDR-RELATED"/>
    <property type="match status" value="1"/>
</dbReference>
<evidence type="ECO:0000256" key="2">
    <source>
        <dbReference type="ARBA" id="ARBA00023015"/>
    </source>
</evidence>
<dbReference type="Gene3D" id="1.10.10.10">
    <property type="entry name" value="Winged helix-like DNA-binding domain superfamily/Winged helix DNA-binding domain"/>
    <property type="match status" value="1"/>
</dbReference>
<dbReference type="InterPro" id="IPR058163">
    <property type="entry name" value="LysR-type_TF_proteobact-type"/>
</dbReference>
<dbReference type="SUPFAM" id="SSF46785">
    <property type="entry name" value="Winged helix' DNA-binding domain"/>
    <property type="match status" value="1"/>
</dbReference>
<dbReference type="PATRIC" id="fig|1006551.4.peg.1251"/>
<keyword evidence="4" id="KW-0804">Transcription</keyword>
<dbReference type="FunFam" id="1.10.10.10:FF:000001">
    <property type="entry name" value="LysR family transcriptional regulator"/>
    <property type="match status" value="1"/>
</dbReference>
<protein>
    <submittedName>
        <fullName evidence="6">Transcriptional regulator, LysR family protein</fullName>
    </submittedName>
</protein>
<reference evidence="6 7" key="1">
    <citation type="journal article" date="2012" name="J. Bacteriol.">
        <title>Complete genome sequence of Klebsiella oxytoca KCTC 1686, used in production of 2,3-butanediol.</title>
        <authorList>
            <person name="Shin S.H."/>
            <person name="Kim S."/>
            <person name="Kim J.Y."/>
            <person name="Lee S."/>
            <person name="Um Y."/>
            <person name="Oh M.K."/>
            <person name="Kim Y.R."/>
            <person name="Lee J."/>
            <person name="Yang K.S."/>
        </authorList>
    </citation>
    <scope>NUCLEOTIDE SEQUENCE [LARGE SCALE GENOMIC DNA]</scope>
    <source>
        <strain evidence="7">ATCC 8724 / DSM 4798 / JCM 20051 / NBRC 3318 / NRRL B-199 / KCTC 1686</strain>
    </source>
</reference>
<evidence type="ECO:0000256" key="1">
    <source>
        <dbReference type="ARBA" id="ARBA00009437"/>
    </source>
</evidence>
<evidence type="ECO:0000259" key="5">
    <source>
        <dbReference type="PROSITE" id="PS50931"/>
    </source>
</evidence>
<keyword evidence="2" id="KW-0805">Transcription regulation</keyword>
<organism evidence="6 7">
    <name type="scientific">Klebsiella michiganensis (strain ATCC 8724 / DSM 4798 / JCM 20051 / NBRC 3318 / NRRL B-199 / KCTC 1686 / BUCSAV 143 / CCM 1901)</name>
    <dbReference type="NCBI Taxonomy" id="1006551"/>
    <lineage>
        <taxon>Bacteria</taxon>
        <taxon>Pseudomonadati</taxon>
        <taxon>Pseudomonadota</taxon>
        <taxon>Gammaproteobacteria</taxon>
        <taxon>Enterobacterales</taxon>
        <taxon>Enterobacteriaceae</taxon>
        <taxon>Klebsiella/Raoultella group</taxon>
        <taxon>Klebsiella</taxon>
    </lineage>
</organism>
<dbReference type="Pfam" id="PF00126">
    <property type="entry name" value="HTH_1"/>
    <property type="match status" value="1"/>
</dbReference>
<dbReference type="InterPro" id="IPR000847">
    <property type="entry name" value="LysR_HTH_N"/>
</dbReference>
<dbReference type="KEGG" id="kox:KOX_06245"/>
<dbReference type="AlphaFoldDB" id="A0A0H3H0N9"/>
<dbReference type="CDD" id="cd08471">
    <property type="entry name" value="PBP2_CrgA_like_2"/>
    <property type="match status" value="1"/>
</dbReference>
<dbReference type="HOGENOM" id="CLU_039613_16_2_6"/>
<evidence type="ECO:0000313" key="7">
    <source>
        <dbReference type="Proteomes" id="UP000007843"/>
    </source>
</evidence>
<proteinExistence type="inferred from homology"/>
<dbReference type="Proteomes" id="UP000007843">
    <property type="component" value="Chromosome"/>
</dbReference>
<evidence type="ECO:0000256" key="4">
    <source>
        <dbReference type="ARBA" id="ARBA00023163"/>
    </source>
</evidence>
<comment type="similarity">
    <text evidence="1">Belongs to the LysR transcriptional regulatory family.</text>
</comment>
<dbReference type="EMBL" id="CP003218">
    <property type="protein sequence ID" value="AEX02981.1"/>
    <property type="molecule type" value="Genomic_DNA"/>
</dbReference>
<dbReference type="GO" id="GO:0043565">
    <property type="term" value="F:sequence-specific DNA binding"/>
    <property type="evidence" value="ECO:0007669"/>
    <property type="project" value="TreeGrafter"/>
</dbReference>
<dbReference type="Pfam" id="PF03466">
    <property type="entry name" value="LysR_substrate"/>
    <property type="match status" value="1"/>
</dbReference>
<accession>A0A0H3H0N9</accession>
<gene>
    <name evidence="6" type="ordered locus">KOX_06245</name>
</gene>
<dbReference type="GO" id="GO:0003700">
    <property type="term" value="F:DNA-binding transcription factor activity"/>
    <property type="evidence" value="ECO:0007669"/>
    <property type="project" value="InterPro"/>
</dbReference>
<dbReference type="InterPro" id="IPR036390">
    <property type="entry name" value="WH_DNA-bd_sf"/>
</dbReference>
<dbReference type="InterPro" id="IPR036388">
    <property type="entry name" value="WH-like_DNA-bd_sf"/>
</dbReference>
<evidence type="ECO:0000256" key="3">
    <source>
        <dbReference type="ARBA" id="ARBA00023125"/>
    </source>
</evidence>
<evidence type="ECO:0000313" key="6">
    <source>
        <dbReference type="EMBL" id="AEX02981.1"/>
    </source>
</evidence>
<dbReference type="PANTHER" id="PTHR30537">
    <property type="entry name" value="HTH-TYPE TRANSCRIPTIONAL REGULATOR"/>
    <property type="match status" value="1"/>
</dbReference>
<dbReference type="PROSITE" id="PS50931">
    <property type="entry name" value="HTH_LYSR"/>
    <property type="match status" value="1"/>
</dbReference>
<dbReference type="GO" id="GO:0006351">
    <property type="term" value="P:DNA-templated transcription"/>
    <property type="evidence" value="ECO:0007669"/>
    <property type="project" value="TreeGrafter"/>
</dbReference>
<name>A0A0H3H0N9_KLEM8</name>
<dbReference type="SUPFAM" id="SSF53850">
    <property type="entry name" value="Periplasmic binding protein-like II"/>
    <property type="match status" value="1"/>
</dbReference>
<feature type="domain" description="HTH lysR-type" evidence="5">
    <location>
        <begin position="1"/>
        <end position="59"/>
    </location>
</feature>
<dbReference type="RefSeq" id="WP_014227289.1">
    <property type="nucleotide sequence ID" value="NC_016612.1"/>
</dbReference>
<sequence>MDRLSAMALLVKVAELGSMSAAARALNMPLTTVSRQIGELENTLGVRLMIRTTRKLTLTDAGVDYVAAARRILEEVENAERQAAGEYQEPKGELVLSAPTMFGRQHVLPVVTDFLARYPQIRVRLLLSDRNADLVGDHIDLAVRIGTLPDSGMVATRLGEMRIVTCAHPALLEKHGIPERPRELAALPIIRIESPMPYRGWRFNAEEAEDRLVALQPVLSLTTPESAADAARLGAGVARLLHYQAIDGLARGELKLLLQAMEPEPAPVHLLYTSRDLAPLKLRKFIDFAAPALRRALLRIAAAV</sequence>
<dbReference type="Gene3D" id="3.40.190.290">
    <property type="match status" value="1"/>
</dbReference>
<keyword evidence="3" id="KW-0238">DNA-binding</keyword>
<dbReference type="InterPro" id="IPR005119">
    <property type="entry name" value="LysR_subst-bd"/>
</dbReference>